<dbReference type="SUPFAM" id="SSF47113">
    <property type="entry name" value="Histone-fold"/>
    <property type="match status" value="1"/>
</dbReference>
<evidence type="ECO:0000313" key="6">
    <source>
        <dbReference type="Proteomes" id="UP001209540"/>
    </source>
</evidence>
<comment type="subcellular location">
    <subcellularLocation>
        <location evidence="1">Nucleus</location>
    </subcellularLocation>
</comment>
<feature type="compositionally biased region" description="Basic and acidic residues" evidence="3">
    <location>
        <begin position="123"/>
        <end position="137"/>
    </location>
</feature>
<dbReference type="InterPro" id="IPR050568">
    <property type="entry name" value="Transcr_DNA_Rep_Reg"/>
</dbReference>
<accession>A0AAD5KGJ8</accession>
<name>A0AAD5KGJ8_9FUNG</name>
<evidence type="ECO:0000256" key="2">
    <source>
        <dbReference type="ARBA" id="ARBA00023242"/>
    </source>
</evidence>
<protein>
    <submittedName>
        <fullName evidence="5">Histone-fold-containing protein</fullName>
    </submittedName>
</protein>
<dbReference type="GO" id="GO:0008623">
    <property type="term" value="C:CHRAC"/>
    <property type="evidence" value="ECO:0007669"/>
    <property type="project" value="TreeGrafter"/>
</dbReference>
<dbReference type="PANTHER" id="PTHR10252">
    <property type="entry name" value="HISTONE-LIKE TRANSCRIPTION FACTOR CCAAT-RELATED"/>
    <property type="match status" value="1"/>
</dbReference>
<feature type="region of interest" description="Disordered" evidence="3">
    <location>
        <begin position="113"/>
        <end position="172"/>
    </location>
</feature>
<comment type="caution">
    <text evidence="5">The sequence shown here is derived from an EMBL/GenBank/DDBJ whole genome shotgun (WGS) entry which is preliminary data.</text>
</comment>
<dbReference type="InterPro" id="IPR003958">
    <property type="entry name" value="CBFA_NFYB_domain"/>
</dbReference>
<dbReference type="Pfam" id="PF00808">
    <property type="entry name" value="CBFD_NFYB_HMF"/>
    <property type="match status" value="1"/>
</dbReference>
<organism evidence="5 6">
    <name type="scientific">Phascolomyces articulosus</name>
    <dbReference type="NCBI Taxonomy" id="60185"/>
    <lineage>
        <taxon>Eukaryota</taxon>
        <taxon>Fungi</taxon>
        <taxon>Fungi incertae sedis</taxon>
        <taxon>Mucoromycota</taxon>
        <taxon>Mucoromycotina</taxon>
        <taxon>Mucoromycetes</taxon>
        <taxon>Mucorales</taxon>
        <taxon>Lichtheimiaceae</taxon>
        <taxon>Phascolomyces</taxon>
    </lineage>
</organism>
<evidence type="ECO:0000256" key="3">
    <source>
        <dbReference type="SAM" id="MobiDB-lite"/>
    </source>
</evidence>
<keyword evidence="2" id="KW-0539">Nucleus</keyword>
<feature type="domain" description="Transcription factor CBF/NF-Y/archaeal histone" evidence="4">
    <location>
        <begin position="23"/>
        <end position="86"/>
    </location>
</feature>
<feature type="compositionally biased region" description="Acidic residues" evidence="3">
    <location>
        <begin position="145"/>
        <end position="164"/>
    </location>
</feature>
<reference evidence="5" key="1">
    <citation type="journal article" date="2022" name="IScience">
        <title>Evolution of zygomycete secretomes and the origins of terrestrial fungal ecologies.</title>
        <authorList>
            <person name="Chang Y."/>
            <person name="Wang Y."/>
            <person name="Mondo S."/>
            <person name="Ahrendt S."/>
            <person name="Andreopoulos W."/>
            <person name="Barry K."/>
            <person name="Beard J."/>
            <person name="Benny G.L."/>
            <person name="Blankenship S."/>
            <person name="Bonito G."/>
            <person name="Cuomo C."/>
            <person name="Desiro A."/>
            <person name="Gervers K.A."/>
            <person name="Hundley H."/>
            <person name="Kuo A."/>
            <person name="LaButti K."/>
            <person name="Lang B.F."/>
            <person name="Lipzen A."/>
            <person name="O'Donnell K."/>
            <person name="Pangilinan J."/>
            <person name="Reynolds N."/>
            <person name="Sandor L."/>
            <person name="Smith M.E."/>
            <person name="Tsang A."/>
            <person name="Grigoriev I.V."/>
            <person name="Stajich J.E."/>
            <person name="Spatafora J.W."/>
        </authorList>
    </citation>
    <scope>NUCLEOTIDE SEQUENCE</scope>
    <source>
        <strain evidence="5">RSA 2281</strain>
    </source>
</reference>
<dbReference type="Proteomes" id="UP001209540">
    <property type="component" value="Unassembled WGS sequence"/>
</dbReference>
<keyword evidence="6" id="KW-1185">Reference proteome</keyword>
<dbReference type="InterPro" id="IPR009072">
    <property type="entry name" value="Histone-fold"/>
</dbReference>
<gene>
    <name evidence="5" type="ORF">BDA99DRAFT_546012</name>
</gene>
<proteinExistence type="predicted"/>
<evidence type="ECO:0000259" key="4">
    <source>
        <dbReference type="Pfam" id="PF00808"/>
    </source>
</evidence>
<dbReference type="GO" id="GO:0006261">
    <property type="term" value="P:DNA-templated DNA replication"/>
    <property type="evidence" value="ECO:0007669"/>
    <property type="project" value="TreeGrafter"/>
</dbReference>
<reference evidence="5" key="2">
    <citation type="submission" date="2023-02" db="EMBL/GenBank/DDBJ databases">
        <authorList>
            <consortium name="DOE Joint Genome Institute"/>
            <person name="Mondo S.J."/>
            <person name="Chang Y."/>
            <person name="Wang Y."/>
            <person name="Ahrendt S."/>
            <person name="Andreopoulos W."/>
            <person name="Barry K."/>
            <person name="Beard J."/>
            <person name="Benny G.L."/>
            <person name="Blankenship S."/>
            <person name="Bonito G."/>
            <person name="Cuomo C."/>
            <person name="Desiro A."/>
            <person name="Gervers K.A."/>
            <person name="Hundley H."/>
            <person name="Kuo A."/>
            <person name="LaButti K."/>
            <person name="Lang B.F."/>
            <person name="Lipzen A."/>
            <person name="O'Donnell K."/>
            <person name="Pangilinan J."/>
            <person name="Reynolds N."/>
            <person name="Sandor L."/>
            <person name="Smith M.W."/>
            <person name="Tsang A."/>
            <person name="Grigoriev I.V."/>
            <person name="Stajich J.E."/>
            <person name="Spatafora J.W."/>
        </authorList>
    </citation>
    <scope>NUCLEOTIDE SEQUENCE</scope>
    <source>
        <strain evidence="5">RSA 2281</strain>
    </source>
</reference>
<dbReference type="CDD" id="cd23645">
    <property type="entry name" value="HFD_Dpb3-like"/>
    <property type="match status" value="1"/>
</dbReference>
<sequence>MASGESNTQQTQQKQDRALGTTTLPIARVKRVIKEDKEVSLINAEATFCVAYATELFMEYLVKEGFTRARKEKRKTVYYKDLASAVSEVEQFEFLEDVIPHTMTLKAALERRKDTLDEGESGEPARKKSKVDRDSKMATDSNGAQDEDEDDDDDDGDDEDEQTSDQDPQSST</sequence>
<dbReference type="GO" id="GO:0046982">
    <property type="term" value="F:protein heterodimerization activity"/>
    <property type="evidence" value="ECO:0007669"/>
    <property type="project" value="InterPro"/>
</dbReference>
<evidence type="ECO:0000313" key="5">
    <source>
        <dbReference type="EMBL" id="KAI9270411.1"/>
    </source>
</evidence>
<dbReference type="Gene3D" id="1.10.20.10">
    <property type="entry name" value="Histone, subunit A"/>
    <property type="match status" value="1"/>
</dbReference>
<dbReference type="EMBL" id="JAIXMP010000007">
    <property type="protein sequence ID" value="KAI9270411.1"/>
    <property type="molecule type" value="Genomic_DNA"/>
</dbReference>
<dbReference type="PANTHER" id="PTHR10252:SF54">
    <property type="entry name" value="CHROMATIN ACCESSIBILITY COMPLEX PROTEIN 1"/>
    <property type="match status" value="1"/>
</dbReference>
<dbReference type="AlphaFoldDB" id="A0AAD5KGJ8"/>
<evidence type="ECO:0000256" key="1">
    <source>
        <dbReference type="ARBA" id="ARBA00004123"/>
    </source>
</evidence>